<comment type="caution">
    <text evidence="2">The sequence shown here is derived from an EMBL/GenBank/DDBJ whole genome shotgun (WGS) entry which is preliminary data.</text>
</comment>
<gene>
    <name evidence="2" type="ORF">FJU31_06590</name>
</gene>
<name>A0ABQ6T2R5_9GAMM</name>
<feature type="region of interest" description="Disordered" evidence="1">
    <location>
        <begin position="66"/>
        <end position="85"/>
    </location>
</feature>
<dbReference type="EMBL" id="VYKI01000006">
    <property type="protein sequence ID" value="KAA9000809.1"/>
    <property type="molecule type" value="Genomic_DNA"/>
</dbReference>
<evidence type="ECO:0000313" key="2">
    <source>
        <dbReference type="EMBL" id="KAA9000809.1"/>
    </source>
</evidence>
<protein>
    <recommendedName>
        <fullName evidence="4">DUF3006 domain-containing protein</fullName>
    </recommendedName>
</protein>
<proteinExistence type="predicted"/>
<evidence type="ECO:0008006" key="4">
    <source>
        <dbReference type="Google" id="ProtNLM"/>
    </source>
</evidence>
<reference evidence="2 3" key="1">
    <citation type="journal article" date="2020" name="Antonie Van Leeuwenhoek">
        <title>Stenotrophomonas cyclobalanopsidis sp. nov., isolated from the leaf spot disease of Cyclobalanopsis patelliformis.</title>
        <authorList>
            <person name="Bian D.R."/>
            <person name="Xue H."/>
            <person name="Piao C.G."/>
            <person name="Li Y."/>
        </authorList>
    </citation>
    <scope>NUCLEOTIDE SEQUENCE [LARGE SCALE GENOMIC DNA]</scope>
    <source>
        <strain evidence="2 3">TPQG1-4</strain>
    </source>
</reference>
<evidence type="ECO:0000256" key="1">
    <source>
        <dbReference type="SAM" id="MobiDB-lite"/>
    </source>
</evidence>
<dbReference type="RefSeq" id="WP_150454040.1">
    <property type="nucleotide sequence ID" value="NZ_VYKI01000006.1"/>
</dbReference>
<dbReference type="Proteomes" id="UP000326367">
    <property type="component" value="Unassembled WGS sequence"/>
</dbReference>
<feature type="compositionally biased region" description="Basic residues" evidence="1">
    <location>
        <begin position="76"/>
        <end position="85"/>
    </location>
</feature>
<evidence type="ECO:0000313" key="3">
    <source>
        <dbReference type="Proteomes" id="UP000326367"/>
    </source>
</evidence>
<accession>A0ABQ6T2R5</accession>
<organism evidence="2 3">
    <name type="scientific">Stenotrophomonas cyclobalanopsidis</name>
    <dbReference type="NCBI Taxonomy" id="2771362"/>
    <lineage>
        <taxon>Bacteria</taxon>
        <taxon>Pseudomonadati</taxon>
        <taxon>Pseudomonadota</taxon>
        <taxon>Gammaproteobacteria</taxon>
        <taxon>Lysobacterales</taxon>
        <taxon>Lysobacteraceae</taxon>
        <taxon>Stenotrophomonas</taxon>
    </lineage>
</organism>
<sequence length="85" mass="9873">MQEYTHQLELRGRYRLVAVTHAPVYAPGDVIGHTVIADDGERLTDLMSLAEARRYLEVLEREEGIEPGLENETNLRKRASQRRRR</sequence>
<keyword evidence="3" id="KW-1185">Reference proteome</keyword>